<dbReference type="PANTHER" id="PTHR32125:SF4">
    <property type="entry name" value="2-C-METHYL-D-ERYTHRITOL 4-PHOSPHATE CYTIDYLYLTRANSFERASE, CHLOROPLASTIC"/>
    <property type="match status" value="1"/>
</dbReference>
<dbReference type="Pfam" id="PF01128">
    <property type="entry name" value="IspD"/>
    <property type="match status" value="1"/>
</dbReference>
<feature type="region of interest" description="Disordered" evidence="7">
    <location>
        <begin position="226"/>
        <end position="248"/>
    </location>
</feature>
<evidence type="ECO:0000256" key="4">
    <source>
        <dbReference type="ARBA" id="ARBA00022679"/>
    </source>
</evidence>
<dbReference type="InterPro" id="IPR034683">
    <property type="entry name" value="IspD/TarI"/>
</dbReference>
<evidence type="ECO:0000256" key="3">
    <source>
        <dbReference type="ARBA" id="ARBA00012526"/>
    </source>
</evidence>
<evidence type="ECO:0000256" key="5">
    <source>
        <dbReference type="ARBA" id="ARBA00022695"/>
    </source>
</evidence>
<accession>T0ZWS3</accession>
<feature type="compositionally biased region" description="Basic and acidic residues" evidence="7">
    <location>
        <begin position="228"/>
        <end position="242"/>
    </location>
</feature>
<comment type="similarity">
    <text evidence="2">Belongs to the IspD/TarI cytidylyltransferase family. IspD subfamily.</text>
</comment>
<dbReference type="PROSITE" id="PS01295">
    <property type="entry name" value="ISPD"/>
    <property type="match status" value="1"/>
</dbReference>
<dbReference type="EMBL" id="AUZY01011501">
    <property type="protein sequence ID" value="EQD34415.1"/>
    <property type="molecule type" value="Genomic_DNA"/>
</dbReference>
<dbReference type="HAMAP" id="MF_00108">
    <property type="entry name" value="IspD"/>
    <property type="match status" value="1"/>
</dbReference>
<gene>
    <name evidence="8" type="ORF">B1B_17216</name>
</gene>
<keyword evidence="4 8" id="KW-0808">Transferase</keyword>
<dbReference type="Gene3D" id="3.90.550.10">
    <property type="entry name" value="Spore Coat Polysaccharide Biosynthesis Protein SpsA, Chain A"/>
    <property type="match status" value="1"/>
</dbReference>
<evidence type="ECO:0000256" key="1">
    <source>
        <dbReference type="ARBA" id="ARBA00004787"/>
    </source>
</evidence>
<evidence type="ECO:0000313" key="8">
    <source>
        <dbReference type="EMBL" id="EQD34415.1"/>
    </source>
</evidence>
<dbReference type="InterPro" id="IPR001228">
    <property type="entry name" value="IspD"/>
</dbReference>
<keyword evidence="5 8" id="KW-0548">Nucleotidyltransferase</keyword>
<reference evidence="8" key="1">
    <citation type="submission" date="2013-08" db="EMBL/GenBank/DDBJ databases">
        <authorList>
            <person name="Mendez C."/>
            <person name="Richter M."/>
            <person name="Ferrer M."/>
            <person name="Sanchez J."/>
        </authorList>
    </citation>
    <scope>NUCLEOTIDE SEQUENCE</scope>
</reference>
<proteinExistence type="inferred from homology"/>
<dbReference type="PANTHER" id="PTHR32125">
    <property type="entry name" value="2-C-METHYL-D-ERYTHRITOL 4-PHOSPHATE CYTIDYLYLTRANSFERASE, CHLOROPLASTIC"/>
    <property type="match status" value="1"/>
</dbReference>
<dbReference type="GO" id="GO:0050518">
    <property type="term" value="F:2-C-methyl-D-erythritol 4-phosphate cytidylyltransferase activity"/>
    <property type="evidence" value="ECO:0007669"/>
    <property type="project" value="UniProtKB-EC"/>
</dbReference>
<evidence type="ECO:0000256" key="6">
    <source>
        <dbReference type="ARBA" id="ARBA00023229"/>
    </source>
</evidence>
<dbReference type="InterPro" id="IPR029044">
    <property type="entry name" value="Nucleotide-diphossugar_trans"/>
</dbReference>
<reference evidence="8" key="2">
    <citation type="journal article" date="2014" name="ISME J.">
        <title>Microbial stratification in low pH oxic and suboxic macroscopic growths along an acid mine drainage.</title>
        <authorList>
            <person name="Mendez-Garcia C."/>
            <person name="Mesa V."/>
            <person name="Sprenger R.R."/>
            <person name="Richter M."/>
            <person name="Diez M.S."/>
            <person name="Solano J."/>
            <person name="Bargiela R."/>
            <person name="Golyshina O.V."/>
            <person name="Manteca A."/>
            <person name="Ramos J.L."/>
            <person name="Gallego J.R."/>
            <person name="Llorente I."/>
            <person name="Martins Dos Santos V.A."/>
            <person name="Jensen O.N."/>
            <person name="Pelaez A.I."/>
            <person name="Sanchez J."/>
            <person name="Ferrer M."/>
        </authorList>
    </citation>
    <scope>NUCLEOTIDE SEQUENCE</scope>
</reference>
<dbReference type="FunFam" id="3.90.550.10:FF:000003">
    <property type="entry name" value="2-C-methyl-D-erythritol 4-phosphate cytidylyltransferase"/>
    <property type="match status" value="1"/>
</dbReference>
<dbReference type="UniPathway" id="UPA00056">
    <property type="reaction ID" value="UER00093"/>
</dbReference>
<organism evidence="8">
    <name type="scientific">mine drainage metagenome</name>
    <dbReference type="NCBI Taxonomy" id="410659"/>
    <lineage>
        <taxon>unclassified sequences</taxon>
        <taxon>metagenomes</taxon>
        <taxon>ecological metagenomes</taxon>
    </lineage>
</organism>
<feature type="non-terminal residue" evidence="8">
    <location>
        <position position="248"/>
    </location>
</feature>
<comment type="caution">
    <text evidence="8">The sequence shown here is derived from an EMBL/GenBank/DDBJ whole genome shotgun (WGS) entry which is preliminary data.</text>
</comment>
<dbReference type="InterPro" id="IPR018294">
    <property type="entry name" value="ISPD_synthase_CS"/>
</dbReference>
<keyword evidence="6" id="KW-0414">Isoprene biosynthesis</keyword>
<dbReference type="SUPFAM" id="SSF53448">
    <property type="entry name" value="Nucleotide-diphospho-sugar transferases"/>
    <property type="match status" value="1"/>
</dbReference>
<evidence type="ECO:0000256" key="2">
    <source>
        <dbReference type="ARBA" id="ARBA00009789"/>
    </source>
</evidence>
<dbReference type="CDD" id="cd02516">
    <property type="entry name" value="CDP-ME_synthetase"/>
    <property type="match status" value="1"/>
</dbReference>
<sequence>MVPAAGRGARMGVAVPKQYLDLAGQPLLLHTLQRLAAHARIAGLMVVLAADDAHWPGITQLAGKPVLRARGGDERADSVLAGLRALPDTVAARDSVLVHDAARPLLRAQDLEHLVQAGLAHAHGAILAAPVRDTLKRADAAGCIAATEPRAGLWRALTPQMARRGDLERALSMAAQAGVAITDEAMALERIGLQPRLVEGSEDNLKITTPVRSGLRRVLAGAPRLSPIRRDCSDPERADTPVRRRALR</sequence>
<dbReference type="GO" id="GO:0019288">
    <property type="term" value="P:isopentenyl diphosphate biosynthetic process, methylerythritol 4-phosphate pathway"/>
    <property type="evidence" value="ECO:0007669"/>
    <property type="project" value="UniProtKB-UniPathway"/>
</dbReference>
<name>T0ZWS3_9ZZZZ</name>
<comment type="pathway">
    <text evidence="1">Isoprenoid biosynthesis; isopentenyl diphosphate biosynthesis via DXP pathway; isopentenyl diphosphate from 1-deoxy-D-xylulose 5-phosphate: step 2/6.</text>
</comment>
<protein>
    <recommendedName>
        <fullName evidence="3">2-C-methyl-D-erythritol 4-phosphate cytidylyltransferase</fullName>
        <ecNumber evidence="3">2.7.7.60</ecNumber>
    </recommendedName>
</protein>
<evidence type="ECO:0000256" key="7">
    <source>
        <dbReference type="SAM" id="MobiDB-lite"/>
    </source>
</evidence>
<dbReference type="NCBIfam" id="TIGR00453">
    <property type="entry name" value="ispD"/>
    <property type="match status" value="1"/>
</dbReference>
<dbReference type="AlphaFoldDB" id="T0ZWS3"/>
<dbReference type="InterPro" id="IPR050088">
    <property type="entry name" value="IspD/TarI_cytidylyltransf_bact"/>
</dbReference>
<dbReference type="EC" id="2.7.7.60" evidence="3"/>